<comment type="caution">
    <text evidence="1">The sequence shown here is derived from an EMBL/GenBank/DDBJ whole genome shotgun (WGS) entry which is preliminary data.</text>
</comment>
<dbReference type="AlphaFoldDB" id="A0A3S0PTI5"/>
<evidence type="ECO:0000313" key="1">
    <source>
        <dbReference type="EMBL" id="RTZ01925.1"/>
    </source>
</evidence>
<accession>A0A3S0PTI5</accession>
<dbReference type="RefSeq" id="WP_126562972.1">
    <property type="nucleotide sequence ID" value="NZ_RYDJ01000022.1"/>
</dbReference>
<reference evidence="1 2" key="1">
    <citation type="submission" date="2018-12" db="EMBL/GenBank/DDBJ databases">
        <title>Flavobacterium sp. nov., isolated from glacier ice.</title>
        <authorList>
            <person name="Liu Q."/>
            <person name="Xin Y.-H."/>
        </authorList>
    </citation>
    <scope>NUCLEOTIDE SEQUENCE [LARGE SCALE GENOMIC DNA]</scope>
    <source>
        <strain evidence="1 2">RB1N8</strain>
    </source>
</reference>
<sequence length="73" mass="8212">MINAVPAWNGAGVLQDSQAKKVFLENHLSGATVPHDSDAAKKNYVNKLFFKQYLMQIIYICFVRIQLSLAVEN</sequence>
<evidence type="ECO:0000313" key="2">
    <source>
        <dbReference type="Proteomes" id="UP000280825"/>
    </source>
</evidence>
<organism evidence="1 2">
    <name type="scientific">Flavobacterium bomense</name>
    <dbReference type="NCBI Taxonomy" id="2497483"/>
    <lineage>
        <taxon>Bacteria</taxon>
        <taxon>Pseudomonadati</taxon>
        <taxon>Bacteroidota</taxon>
        <taxon>Flavobacteriia</taxon>
        <taxon>Flavobacteriales</taxon>
        <taxon>Flavobacteriaceae</taxon>
        <taxon>Flavobacterium</taxon>
    </lineage>
</organism>
<name>A0A3S0PTI5_9FLAO</name>
<keyword evidence="2" id="KW-1185">Reference proteome</keyword>
<dbReference type="Proteomes" id="UP000280825">
    <property type="component" value="Unassembled WGS sequence"/>
</dbReference>
<dbReference type="EMBL" id="RYDJ01000022">
    <property type="protein sequence ID" value="RTZ01925.1"/>
    <property type="molecule type" value="Genomic_DNA"/>
</dbReference>
<proteinExistence type="predicted"/>
<gene>
    <name evidence="1" type="ORF">EKL98_14480</name>
</gene>
<protein>
    <submittedName>
        <fullName evidence="1">Uncharacterized protein</fullName>
    </submittedName>
</protein>